<evidence type="ECO:0000313" key="11">
    <source>
        <dbReference type="EMBL" id="QTA80433.1"/>
    </source>
</evidence>
<keyword evidence="5" id="KW-0028">Amino-acid biosynthesis</keyword>
<evidence type="ECO:0000256" key="10">
    <source>
        <dbReference type="SAM" id="Phobius"/>
    </source>
</evidence>
<keyword evidence="12" id="KW-1185">Reference proteome</keyword>
<keyword evidence="3" id="KW-1003">Cell membrane</keyword>
<evidence type="ECO:0000256" key="2">
    <source>
        <dbReference type="ARBA" id="ARBA00022448"/>
    </source>
</evidence>
<evidence type="ECO:0000256" key="6">
    <source>
        <dbReference type="ARBA" id="ARBA00022692"/>
    </source>
</evidence>
<keyword evidence="7 10" id="KW-1133">Transmembrane helix</keyword>
<evidence type="ECO:0000313" key="12">
    <source>
        <dbReference type="Proteomes" id="UP000663720"/>
    </source>
</evidence>
<keyword evidence="6 10" id="KW-0812">Transmembrane</keyword>
<feature type="transmembrane region" description="Helical" evidence="10">
    <location>
        <begin position="209"/>
        <end position="230"/>
    </location>
</feature>
<evidence type="ECO:0000256" key="3">
    <source>
        <dbReference type="ARBA" id="ARBA00022475"/>
    </source>
</evidence>
<keyword evidence="4" id="KW-0997">Cell inner membrane</keyword>
<dbReference type="GO" id="GO:0009675">
    <property type="term" value="F:high-affinity sulfate:proton symporter activity"/>
    <property type="evidence" value="ECO:0007669"/>
    <property type="project" value="TreeGrafter"/>
</dbReference>
<dbReference type="PANTHER" id="PTHR37468">
    <property type="entry name" value="SULFATE TRANSPORTER CYSZ"/>
    <property type="match status" value="1"/>
</dbReference>
<evidence type="ECO:0000256" key="7">
    <source>
        <dbReference type="ARBA" id="ARBA00022989"/>
    </source>
</evidence>
<evidence type="ECO:0008006" key="13">
    <source>
        <dbReference type="Google" id="ProtNLM"/>
    </source>
</evidence>
<evidence type="ECO:0000256" key="1">
    <source>
        <dbReference type="ARBA" id="ARBA00004141"/>
    </source>
</evidence>
<dbReference type="AlphaFoldDB" id="A0A975B7U6"/>
<evidence type="ECO:0000256" key="8">
    <source>
        <dbReference type="ARBA" id="ARBA00023032"/>
    </source>
</evidence>
<evidence type="ECO:0000256" key="9">
    <source>
        <dbReference type="ARBA" id="ARBA00023136"/>
    </source>
</evidence>
<dbReference type="RefSeq" id="WP_207692081.1">
    <property type="nucleotide sequence ID" value="NZ_CP061799.1"/>
</dbReference>
<dbReference type="Pfam" id="PF07264">
    <property type="entry name" value="EI24"/>
    <property type="match status" value="1"/>
</dbReference>
<protein>
    <recommendedName>
        <fullName evidence="13">CysZ protein</fullName>
    </recommendedName>
</protein>
<dbReference type="InterPro" id="IPR059112">
    <property type="entry name" value="CysZ/EI24"/>
</dbReference>
<organism evidence="11 12">
    <name type="scientific">Desulfonema limicola</name>
    <dbReference type="NCBI Taxonomy" id="45656"/>
    <lineage>
        <taxon>Bacteria</taxon>
        <taxon>Pseudomonadati</taxon>
        <taxon>Thermodesulfobacteriota</taxon>
        <taxon>Desulfobacteria</taxon>
        <taxon>Desulfobacterales</taxon>
        <taxon>Desulfococcaceae</taxon>
        <taxon>Desulfonema</taxon>
    </lineage>
</organism>
<feature type="transmembrane region" description="Helical" evidence="10">
    <location>
        <begin position="25"/>
        <end position="51"/>
    </location>
</feature>
<comment type="subcellular location">
    <subcellularLocation>
        <location evidence="1">Membrane</location>
        <topology evidence="1">Multi-pass membrane protein</topology>
    </subcellularLocation>
</comment>
<keyword evidence="9 10" id="KW-0472">Membrane</keyword>
<name>A0A975B7U6_9BACT</name>
<keyword evidence="2" id="KW-0813">Transport</keyword>
<gene>
    <name evidence="11" type="ORF">dnl_27370</name>
</gene>
<evidence type="ECO:0000256" key="5">
    <source>
        <dbReference type="ARBA" id="ARBA00022605"/>
    </source>
</evidence>
<dbReference type="EMBL" id="CP061799">
    <property type="protein sequence ID" value="QTA80433.1"/>
    <property type="molecule type" value="Genomic_DNA"/>
</dbReference>
<feature type="transmembrane region" description="Helical" evidence="10">
    <location>
        <begin position="143"/>
        <end position="163"/>
    </location>
</feature>
<dbReference type="GO" id="GO:0005886">
    <property type="term" value="C:plasma membrane"/>
    <property type="evidence" value="ECO:0007669"/>
    <property type="project" value="TreeGrafter"/>
</dbReference>
<accession>A0A975B7U6</accession>
<dbReference type="PANTHER" id="PTHR37468:SF1">
    <property type="entry name" value="SULFATE TRANSPORTER CYSZ"/>
    <property type="match status" value="1"/>
</dbReference>
<evidence type="ECO:0000256" key="4">
    <source>
        <dbReference type="ARBA" id="ARBA00022519"/>
    </source>
</evidence>
<keyword evidence="8" id="KW-0764">Sulfate transport</keyword>
<dbReference type="Proteomes" id="UP000663720">
    <property type="component" value="Chromosome"/>
</dbReference>
<dbReference type="GO" id="GO:0019344">
    <property type="term" value="P:cysteine biosynthetic process"/>
    <property type="evidence" value="ECO:0007669"/>
    <property type="project" value="TreeGrafter"/>
</dbReference>
<proteinExistence type="predicted"/>
<dbReference type="InterPro" id="IPR050480">
    <property type="entry name" value="CysZ-like"/>
</dbReference>
<sequence>MFIQELIKGLGSYFKAHQVIFKYKLWPYMIIPGIMSLCYIFTLIILGNIWFSHISDYINMNWIPGFLQGEVMQTITTFLLWVLLFLTGYISYQPFILILFSPVLGYLSEITENHIYKQESPPFNFKNLLKDILRSLIINIRNIIKMIFFIAAAWIFIIIPIIGTIISSFLILMIQSFYNGFSLTDYTLERKRFTVKESIAFIKNNRAMTTGIGLGFMLMMFVPVFGWAAAPAYGTVASTIAALEKINNKHLSDMQL</sequence>
<dbReference type="GO" id="GO:0000103">
    <property type="term" value="P:sulfate assimilation"/>
    <property type="evidence" value="ECO:0007669"/>
    <property type="project" value="TreeGrafter"/>
</dbReference>
<reference evidence="11" key="1">
    <citation type="journal article" date="2021" name="Microb. Physiol.">
        <title>Proteogenomic Insights into the Physiology of Marine, Sulfate-Reducing, Filamentous Desulfonema limicola and Desulfonema magnum.</title>
        <authorList>
            <person name="Schnaars V."/>
            <person name="Wohlbrand L."/>
            <person name="Scheve S."/>
            <person name="Hinrichs C."/>
            <person name="Reinhardt R."/>
            <person name="Rabus R."/>
        </authorList>
    </citation>
    <scope>NUCLEOTIDE SEQUENCE</scope>
    <source>
        <strain evidence="11">5ac10</strain>
    </source>
</reference>
<feature type="transmembrane region" description="Helical" evidence="10">
    <location>
        <begin position="71"/>
        <end position="92"/>
    </location>
</feature>
<dbReference type="KEGG" id="dli:dnl_27370"/>